<evidence type="ECO:0000313" key="4">
    <source>
        <dbReference type="EMBL" id="RCW32201.1"/>
    </source>
</evidence>
<dbReference type="RefSeq" id="WP_113880240.1">
    <property type="nucleotide sequence ID" value="NZ_JAJGNG010000002.1"/>
</dbReference>
<evidence type="ECO:0000256" key="2">
    <source>
        <dbReference type="SAM" id="Phobius"/>
    </source>
</evidence>
<protein>
    <submittedName>
        <fullName evidence="4">Uncharacterized protein</fullName>
    </submittedName>
</protein>
<evidence type="ECO:0000313" key="3">
    <source>
        <dbReference type="EMBL" id="RBP70901.1"/>
    </source>
</evidence>
<keyword evidence="6" id="KW-1185">Reference proteome</keyword>
<name>A0A368UZK0_MARNT</name>
<dbReference type="AlphaFoldDB" id="A0A368UZK0"/>
<comment type="caution">
    <text evidence="4">The sequence shown here is derived from an EMBL/GenBank/DDBJ whole genome shotgun (WGS) entry which is preliminary data.</text>
</comment>
<evidence type="ECO:0000256" key="1">
    <source>
        <dbReference type="SAM" id="MobiDB-lite"/>
    </source>
</evidence>
<keyword evidence="2" id="KW-0472">Membrane</keyword>
<keyword evidence="2" id="KW-0812">Transmembrane</keyword>
<feature type="transmembrane region" description="Helical" evidence="2">
    <location>
        <begin position="47"/>
        <end position="65"/>
    </location>
</feature>
<organism evidence="4 5">
    <name type="scientific">Marinobacter nauticus</name>
    <name type="common">Marinobacter hydrocarbonoclasticus</name>
    <name type="synonym">Marinobacter aquaeolei</name>
    <dbReference type="NCBI Taxonomy" id="2743"/>
    <lineage>
        <taxon>Bacteria</taxon>
        <taxon>Pseudomonadati</taxon>
        <taxon>Pseudomonadota</taxon>
        <taxon>Gammaproteobacteria</taxon>
        <taxon>Pseudomonadales</taxon>
        <taxon>Marinobacteraceae</taxon>
        <taxon>Marinobacter</taxon>
    </lineage>
</organism>
<accession>A0A368UZK0</accession>
<keyword evidence="2" id="KW-1133">Transmembrane helix</keyword>
<dbReference type="Proteomes" id="UP000252795">
    <property type="component" value="Unassembled WGS sequence"/>
</dbReference>
<gene>
    <name evidence="4" type="ORF">DET51_10930</name>
    <name evidence="3" type="ORF">DET64_10930</name>
</gene>
<evidence type="ECO:0000313" key="6">
    <source>
        <dbReference type="Proteomes" id="UP000253065"/>
    </source>
</evidence>
<feature type="region of interest" description="Disordered" evidence="1">
    <location>
        <begin position="110"/>
        <end position="168"/>
    </location>
</feature>
<dbReference type="Proteomes" id="UP000253065">
    <property type="component" value="Unassembled WGS sequence"/>
</dbReference>
<dbReference type="EMBL" id="QNSA01000009">
    <property type="protein sequence ID" value="RBP70901.1"/>
    <property type="molecule type" value="Genomic_DNA"/>
</dbReference>
<feature type="compositionally biased region" description="Polar residues" evidence="1">
    <location>
        <begin position="153"/>
        <end position="165"/>
    </location>
</feature>
<feature type="transmembrane region" description="Helical" evidence="2">
    <location>
        <begin position="20"/>
        <end position="40"/>
    </location>
</feature>
<reference evidence="4 5" key="1">
    <citation type="submission" date="2018-07" db="EMBL/GenBank/DDBJ databases">
        <title>Freshwater and sediment microbial communities from various areas in North America, analyzing microbe dynamics in response to fracking.</title>
        <authorList>
            <person name="Lamendella R."/>
        </authorList>
    </citation>
    <scope>NUCLEOTIDE SEQUENCE [LARGE SCALE GENOMIC DNA]</scope>
    <source>
        <strain evidence="4 5">114E</strain>
        <strain evidence="3 6">114E_o</strain>
    </source>
</reference>
<proteinExistence type="predicted"/>
<sequence length="179" mass="19273">MLKTIWKSVVILSAVRATFFILELLLMSLINGLSGIFTVLQERSQELLNVAVEIAAIAIGLTWIVNRLSSKDNSLNRSQNALATGSATTSATSDSPGVLDTDEISSELAEIAVPDDRSESDARNAVTSDRFDNESTNQSTFYDTAPNEGLNVKMSSEQPENNACSSGEELADILNSAWI</sequence>
<dbReference type="EMBL" id="QPJB01000009">
    <property type="protein sequence ID" value="RCW32201.1"/>
    <property type="molecule type" value="Genomic_DNA"/>
</dbReference>
<evidence type="ECO:0000313" key="5">
    <source>
        <dbReference type="Proteomes" id="UP000252795"/>
    </source>
</evidence>